<dbReference type="InterPro" id="IPR012337">
    <property type="entry name" value="RNaseH-like_sf"/>
</dbReference>
<feature type="domain" description="BED-type" evidence="11">
    <location>
        <begin position="1"/>
        <end position="55"/>
    </location>
</feature>
<evidence type="ECO:0000259" key="11">
    <source>
        <dbReference type="PROSITE" id="PS50808"/>
    </source>
</evidence>
<sequence length="614" mass="69423">MSAVWKYFTVKGEKSQAECNVCNVSVLRGGKAGNYNTTNLIKHLHKHHLKQYEEFMQTTSAKKKSVPLQQTLQEVIQKLQKLTPESNKAKLITEKVTEFIVLDDQPLSVVENMGFQRLCRYYISDTAVPSKYKQVCEFISKRLENVSTISFTTDIWSSDVCPMSLLSLTAQWIYSSFDLQKAVLHAKQFRGSHTGESIAGATEKMLNTWKIAKSKVHVVLRDNASNMIKAMNHLGVPSLGCFAHTLQLIVNEGLLSQRSIPNREQRRTTLAVSRKIVGHFKHSPLAYSRLEDIQLELNMQPRRLQQDVRTRWNSTLYMIESLIAQKRTLCAYTAEYDLPYTLTANQWGLLEKTITVLAPFEELTREVSSSFAFASDVIPSVIVLKRILTRQTETDEGIKSMKGTLLEAVNRRFRDVESEPLYSLATLLDPRYKDRYFTNEEISRHTKDALMSLTQASKMEEVLGRTISDASQPADGTSSELAASEPAKKTSRVEAASKNRLGNIFNEILEESTVECVPPQSTTTNARIEIQTYLIEPTIQRSDSPLLYWKVNKPRLPCLAATATKFLSAPSTSVESERLFSSASIIVDERRSSLSAEKAEMLIFLKKNLPIMLK</sequence>
<keyword evidence="3 9" id="KW-0863">Zinc-finger</keyword>
<keyword evidence="6" id="KW-0238">DNA-binding</keyword>
<keyword evidence="5" id="KW-0805">Transcription regulation</keyword>
<evidence type="ECO:0000313" key="13">
    <source>
        <dbReference type="Proteomes" id="UP001059041"/>
    </source>
</evidence>
<evidence type="ECO:0000256" key="10">
    <source>
        <dbReference type="SAM" id="MobiDB-lite"/>
    </source>
</evidence>
<dbReference type="SMART" id="SM00614">
    <property type="entry name" value="ZnF_BED"/>
    <property type="match status" value="1"/>
</dbReference>
<dbReference type="InterPro" id="IPR008906">
    <property type="entry name" value="HATC_C_dom"/>
</dbReference>
<dbReference type="EMBL" id="JAFHDT010000023">
    <property type="protein sequence ID" value="KAI7792535.1"/>
    <property type="molecule type" value="Genomic_DNA"/>
</dbReference>
<evidence type="ECO:0000256" key="2">
    <source>
        <dbReference type="ARBA" id="ARBA00022723"/>
    </source>
</evidence>
<dbReference type="GO" id="GO:0005634">
    <property type="term" value="C:nucleus"/>
    <property type="evidence" value="ECO:0007669"/>
    <property type="project" value="UniProtKB-SubCell"/>
</dbReference>
<evidence type="ECO:0000256" key="9">
    <source>
        <dbReference type="PROSITE-ProRule" id="PRU00027"/>
    </source>
</evidence>
<keyword evidence="7" id="KW-0804">Transcription</keyword>
<dbReference type="GO" id="GO:0046983">
    <property type="term" value="F:protein dimerization activity"/>
    <property type="evidence" value="ECO:0007669"/>
    <property type="project" value="InterPro"/>
</dbReference>
<dbReference type="PANTHER" id="PTHR46481">
    <property type="entry name" value="ZINC FINGER BED DOMAIN-CONTAINING PROTEIN 4"/>
    <property type="match status" value="1"/>
</dbReference>
<proteinExistence type="predicted"/>
<evidence type="ECO:0000256" key="4">
    <source>
        <dbReference type="ARBA" id="ARBA00022833"/>
    </source>
</evidence>
<evidence type="ECO:0000256" key="6">
    <source>
        <dbReference type="ARBA" id="ARBA00023125"/>
    </source>
</evidence>
<dbReference type="GO" id="GO:0008270">
    <property type="term" value="F:zinc ion binding"/>
    <property type="evidence" value="ECO:0007669"/>
    <property type="project" value="UniProtKB-KW"/>
</dbReference>
<dbReference type="Pfam" id="PF02892">
    <property type="entry name" value="zf-BED"/>
    <property type="match status" value="1"/>
</dbReference>
<dbReference type="InterPro" id="IPR036236">
    <property type="entry name" value="Znf_C2H2_sf"/>
</dbReference>
<dbReference type="GO" id="GO:0003677">
    <property type="term" value="F:DNA binding"/>
    <property type="evidence" value="ECO:0007669"/>
    <property type="project" value="UniProtKB-KW"/>
</dbReference>
<dbReference type="GO" id="GO:0009791">
    <property type="term" value="P:post-embryonic development"/>
    <property type="evidence" value="ECO:0007669"/>
    <property type="project" value="UniProtKB-ARBA"/>
</dbReference>
<dbReference type="PANTHER" id="PTHR46481:SF10">
    <property type="entry name" value="ZINC FINGER BED DOMAIN-CONTAINING PROTEIN 39"/>
    <property type="match status" value="1"/>
</dbReference>
<dbReference type="InterPro" id="IPR052035">
    <property type="entry name" value="ZnF_BED_domain_contain"/>
</dbReference>
<dbReference type="SUPFAM" id="SSF140996">
    <property type="entry name" value="Hermes dimerisation domain"/>
    <property type="match status" value="1"/>
</dbReference>
<keyword evidence="2" id="KW-0479">Metal-binding</keyword>
<evidence type="ECO:0000256" key="3">
    <source>
        <dbReference type="ARBA" id="ARBA00022771"/>
    </source>
</evidence>
<evidence type="ECO:0000256" key="1">
    <source>
        <dbReference type="ARBA" id="ARBA00004123"/>
    </source>
</evidence>
<dbReference type="InterPro" id="IPR003656">
    <property type="entry name" value="Znf_BED"/>
</dbReference>
<keyword evidence="4" id="KW-0862">Zinc</keyword>
<evidence type="ECO:0000256" key="8">
    <source>
        <dbReference type="ARBA" id="ARBA00023242"/>
    </source>
</evidence>
<comment type="caution">
    <text evidence="12">The sequence shown here is derived from an EMBL/GenBank/DDBJ whole genome shotgun (WGS) entry which is preliminary data.</text>
</comment>
<dbReference type="Pfam" id="PF05699">
    <property type="entry name" value="Dimer_Tnp_hAT"/>
    <property type="match status" value="1"/>
</dbReference>
<dbReference type="SUPFAM" id="SSF57667">
    <property type="entry name" value="beta-beta-alpha zinc fingers"/>
    <property type="match status" value="1"/>
</dbReference>
<feature type="compositionally biased region" description="Polar residues" evidence="10">
    <location>
        <begin position="468"/>
        <end position="481"/>
    </location>
</feature>
<dbReference type="PROSITE" id="PS50808">
    <property type="entry name" value="ZF_BED"/>
    <property type="match status" value="1"/>
</dbReference>
<dbReference type="AlphaFoldDB" id="A0A9W7T6A7"/>
<gene>
    <name evidence="12" type="ORF">IRJ41_017126</name>
</gene>
<keyword evidence="13" id="KW-1185">Reference proteome</keyword>
<protein>
    <submittedName>
        <fullName evidence="12">Zinc finger BED domain-containing protein 4-like</fullName>
    </submittedName>
</protein>
<evidence type="ECO:0000313" key="12">
    <source>
        <dbReference type="EMBL" id="KAI7792535.1"/>
    </source>
</evidence>
<dbReference type="SUPFAM" id="SSF53098">
    <property type="entry name" value="Ribonuclease H-like"/>
    <property type="match status" value="1"/>
</dbReference>
<evidence type="ECO:0000256" key="5">
    <source>
        <dbReference type="ARBA" id="ARBA00023015"/>
    </source>
</evidence>
<keyword evidence="8" id="KW-0539">Nucleus</keyword>
<organism evidence="12 13">
    <name type="scientific">Triplophysa rosa</name>
    <name type="common">Cave loach</name>
    <dbReference type="NCBI Taxonomy" id="992332"/>
    <lineage>
        <taxon>Eukaryota</taxon>
        <taxon>Metazoa</taxon>
        <taxon>Chordata</taxon>
        <taxon>Craniata</taxon>
        <taxon>Vertebrata</taxon>
        <taxon>Euteleostomi</taxon>
        <taxon>Actinopterygii</taxon>
        <taxon>Neopterygii</taxon>
        <taxon>Teleostei</taxon>
        <taxon>Ostariophysi</taxon>
        <taxon>Cypriniformes</taxon>
        <taxon>Nemacheilidae</taxon>
        <taxon>Triplophysa</taxon>
    </lineage>
</organism>
<dbReference type="Proteomes" id="UP001059041">
    <property type="component" value="Linkage Group LG23"/>
</dbReference>
<reference evidence="12" key="1">
    <citation type="submission" date="2021-02" db="EMBL/GenBank/DDBJ databases">
        <title>Comparative genomics reveals that relaxation of natural selection precedes convergent phenotypic evolution of cavefish.</title>
        <authorList>
            <person name="Peng Z."/>
        </authorList>
    </citation>
    <scope>NUCLEOTIDE SEQUENCE</scope>
    <source>
        <tissue evidence="12">Muscle</tissue>
    </source>
</reference>
<comment type="subcellular location">
    <subcellularLocation>
        <location evidence="1">Nucleus</location>
    </subcellularLocation>
</comment>
<feature type="region of interest" description="Disordered" evidence="10">
    <location>
        <begin position="468"/>
        <end position="494"/>
    </location>
</feature>
<accession>A0A9W7T6A7</accession>
<name>A0A9W7T6A7_TRIRA</name>
<evidence type="ECO:0000256" key="7">
    <source>
        <dbReference type="ARBA" id="ARBA00023163"/>
    </source>
</evidence>